<accession>S2JCA7</accession>
<comment type="subcellular location">
    <subcellularLocation>
        <location evidence="1">Nucleus</location>
    </subcellularLocation>
</comment>
<keyword evidence="2" id="KW-0479">Metal-binding</keyword>
<evidence type="ECO:0000256" key="3">
    <source>
        <dbReference type="ARBA" id="ARBA00022771"/>
    </source>
</evidence>
<keyword evidence="6" id="KW-0804">Transcription</keyword>
<dbReference type="SUPFAM" id="SSF57716">
    <property type="entry name" value="Glucocorticoid receptor-like (DNA-binding domain)"/>
    <property type="match status" value="2"/>
</dbReference>
<dbReference type="InterPro" id="IPR013860">
    <property type="entry name" value="AreA_GATA"/>
</dbReference>
<dbReference type="GO" id="GO:0045944">
    <property type="term" value="P:positive regulation of transcription by RNA polymerase II"/>
    <property type="evidence" value="ECO:0007669"/>
    <property type="project" value="TreeGrafter"/>
</dbReference>
<feature type="region of interest" description="Disordered" evidence="9">
    <location>
        <begin position="617"/>
        <end position="645"/>
    </location>
</feature>
<dbReference type="CDD" id="cd00202">
    <property type="entry name" value="ZnF_GATA"/>
    <property type="match status" value="2"/>
</dbReference>
<dbReference type="EMBL" id="KE123969">
    <property type="protein sequence ID" value="EPB87399.1"/>
    <property type="molecule type" value="Genomic_DNA"/>
</dbReference>
<keyword evidence="3 8" id="KW-0863">Zinc-finger</keyword>
<dbReference type="GO" id="GO:0000122">
    <property type="term" value="P:negative regulation of transcription by RNA polymerase II"/>
    <property type="evidence" value="ECO:0007669"/>
    <property type="project" value="TreeGrafter"/>
</dbReference>
<feature type="compositionally biased region" description="Low complexity" evidence="9">
    <location>
        <begin position="365"/>
        <end position="386"/>
    </location>
</feature>
<dbReference type="GO" id="GO:0000981">
    <property type="term" value="F:DNA-binding transcription factor activity, RNA polymerase II-specific"/>
    <property type="evidence" value="ECO:0007669"/>
    <property type="project" value="TreeGrafter"/>
</dbReference>
<dbReference type="PROSITE" id="PS50114">
    <property type="entry name" value="GATA_ZN_FINGER_2"/>
    <property type="match status" value="2"/>
</dbReference>
<feature type="compositionally biased region" description="Polar residues" evidence="9">
    <location>
        <begin position="626"/>
        <end position="645"/>
    </location>
</feature>
<dbReference type="InterPro" id="IPR013088">
    <property type="entry name" value="Znf_NHR/GATA"/>
</dbReference>
<protein>
    <recommendedName>
        <fullName evidence="10">GATA-type domain-containing protein</fullName>
    </recommendedName>
</protein>
<feature type="domain" description="GATA-type" evidence="10">
    <location>
        <begin position="515"/>
        <end position="562"/>
    </location>
</feature>
<dbReference type="PRINTS" id="PR00619">
    <property type="entry name" value="GATAZNFINGER"/>
</dbReference>
<gene>
    <name evidence="11" type="ORF">HMPREF1544_05825</name>
</gene>
<keyword evidence="7" id="KW-0539">Nucleus</keyword>
<feature type="domain" description="GATA-type" evidence="10">
    <location>
        <begin position="455"/>
        <end position="502"/>
    </location>
</feature>
<name>S2JCA7_MUCC1</name>
<feature type="region of interest" description="Disordered" evidence="9">
    <location>
        <begin position="203"/>
        <end position="224"/>
    </location>
</feature>
<dbReference type="SMART" id="SM00401">
    <property type="entry name" value="ZnF_GATA"/>
    <property type="match status" value="2"/>
</dbReference>
<sequence length="645" mass="72068">MAPIVLKVKGNMQSLPFNNDDASDDLSKTWRVCTKVKDSLENGSRLENLSWRLWFAHNTNDNKKSSPVSPAAASLLRNFKVPDDFDFKAQQQKRKKIKTHAELEAEYRRKLSLQQKKQAEQKIQDFSLFNNDNNSNVNMDRQKEFTLHQFTSDQAGDQVIELDDIFKSFGGDMQSYLNPSEESPTSQQLDQIINQSWPLSSSDFVQANSNNTSPVTYQQPSYQPDYTDYNYNENSSALYVSSEAMPPIPIGTLHNKLLTTLPKETLETAGRLLNSNSNSAFSSSSSSNSSMSIPSSSNYPPSMIQSTPTTPYITTASTFSTPQSNPVLTNQQMIQPQQHQFFAQPITTPTITTKKNIIPTASHSTSFTFSHHQPPQPPQQQQQQQHQFHHHQHHHKQSKSLPPSRAPSPPLPCDLGGFSSSASSSPTSVISPSSSPNRRSTAINSSPSEGKAPVCSNCSTTSTPLWRRSANDELLCNACGLYLKLHNAPRPKYLKPQSSRKDLRGEDENIIQPLCSNCGTSTTPLWRRDLDGAPLCNACGLYLKLHHEKRPLSMKTDNIKKRQRCDNGNSTNNKSNISTNNTLSTATKKKNRVMEEPLTTTVTFDTKYQYMEDIIPTENNNNNNNTPSNYSPFGSFGLTLTHQPI</sequence>
<feature type="region of interest" description="Disordered" evidence="9">
    <location>
        <begin position="275"/>
        <end position="318"/>
    </location>
</feature>
<dbReference type="GO" id="GO:0008270">
    <property type="term" value="F:zinc ion binding"/>
    <property type="evidence" value="ECO:0007669"/>
    <property type="project" value="UniProtKB-KW"/>
</dbReference>
<evidence type="ECO:0000256" key="8">
    <source>
        <dbReference type="PROSITE-ProRule" id="PRU00094"/>
    </source>
</evidence>
<dbReference type="GO" id="GO:0045165">
    <property type="term" value="P:cell fate commitment"/>
    <property type="evidence" value="ECO:0007669"/>
    <property type="project" value="TreeGrafter"/>
</dbReference>
<dbReference type="FunFam" id="3.30.50.10:FF:000007">
    <property type="entry name" value="Nitrogen regulatory AreA, N-terminal"/>
    <property type="match status" value="1"/>
</dbReference>
<evidence type="ECO:0000256" key="9">
    <source>
        <dbReference type="SAM" id="MobiDB-lite"/>
    </source>
</evidence>
<dbReference type="PANTHER" id="PTHR10071:SF281">
    <property type="entry name" value="BOX A-BINDING FACTOR-RELATED"/>
    <property type="match status" value="1"/>
</dbReference>
<evidence type="ECO:0000256" key="1">
    <source>
        <dbReference type="ARBA" id="ARBA00004123"/>
    </source>
</evidence>
<dbReference type="PANTHER" id="PTHR10071">
    <property type="entry name" value="TRANSCRIPTION FACTOR GATA FAMILY MEMBER"/>
    <property type="match status" value="1"/>
</dbReference>
<evidence type="ECO:0000256" key="2">
    <source>
        <dbReference type="ARBA" id="ARBA00022723"/>
    </source>
</evidence>
<dbReference type="Proteomes" id="UP000014254">
    <property type="component" value="Unassembled WGS sequence"/>
</dbReference>
<evidence type="ECO:0000313" key="12">
    <source>
        <dbReference type="Proteomes" id="UP000014254"/>
    </source>
</evidence>
<reference evidence="12" key="1">
    <citation type="submission" date="2013-05" db="EMBL/GenBank/DDBJ databases">
        <title>The Genome sequence of Mucor circinelloides f. circinelloides 1006PhL.</title>
        <authorList>
            <consortium name="The Broad Institute Genomics Platform"/>
            <person name="Cuomo C."/>
            <person name="Earl A."/>
            <person name="Findley K."/>
            <person name="Lee S.C."/>
            <person name="Walker B."/>
            <person name="Young S."/>
            <person name="Zeng Q."/>
            <person name="Gargeya S."/>
            <person name="Fitzgerald M."/>
            <person name="Haas B."/>
            <person name="Abouelleil A."/>
            <person name="Allen A.W."/>
            <person name="Alvarado L."/>
            <person name="Arachchi H.M."/>
            <person name="Berlin A.M."/>
            <person name="Chapman S.B."/>
            <person name="Gainer-Dewar J."/>
            <person name="Goldberg J."/>
            <person name="Griggs A."/>
            <person name="Gujja S."/>
            <person name="Hansen M."/>
            <person name="Howarth C."/>
            <person name="Imamovic A."/>
            <person name="Ireland A."/>
            <person name="Larimer J."/>
            <person name="McCowan C."/>
            <person name="Murphy C."/>
            <person name="Pearson M."/>
            <person name="Poon T.W."/>
            <person name="Priest M."/>
            <person name="Roberts A."/>
            <person name="Saif S."/>
            <person name="Shea T."/>
            <person name="Sisk P."/>
            <person name="Sykes S."/>
            <person name="Wortman J."/>
            <person name="Nusbaum C."/>
            <person name="Birren B."/>
        </authorList>
    </citation>
    <scope>NUCLEOTIDE SEQUENCE [LARGE SCALE GENOMIC DNA]</scope>
    <source>
        <strain evidence="12">1006PhL</strain>
    </source>
</reference>
<evidence type="ECO:0000256" key="7">
    <source>
        <dbReference type="ARBA" id="ARBA00023242"/>
    </source>
</evidence>
<keyword evidence="5" id="KW-0805">Transcription regulation</keyword>
<dbReference type="OrthoDB" id="515401at2759"/>
<dbReference type="GO" id="GO:0000978">
    <property type="term" value="F:RNA polymerase II cis-regulatory region sequence-specific DNA binding"/>
    <property type="evidence" value="ECO:0007669"/>
    <property type="project" value="TreeGrafter"/>
</dbReference>
<feature type="region of interest" description="Disordered" evidence="9">
    <location>
        <begin position="562"/>
        <end position="590"/>
    </location>
</feature>
<organism evidence="11 12">
    <name type="scientific">Mucor circinelloides f. circinelloides (strain 1006PhL)</name>
    <name type="common">Mucormycosis agent</name>
    <name type="synonym">Calyptromyces circinelloides</name>
    <dbReference type="NCBI Taxonomy" id="1220926"/>
    <lineage>
        <taxon>Eukaryota</taxon>
        <taxon>Fungi</taxon>
        <taxon>Fungi incertae sedis</taxon>
        <taxon>Mucoromycota</taxon>
        <taxon>Mucoromycotina</taxon>
        <taxon>Mucoromycetes</taxon>
        <taxon>Mucorales</taxon>
        <taxon>Mucorineae</taxon>
        <taxon>Mucoraceae</taxon>
        <taxon>Mucor</taxon>
    </lineage>
</organism>
<dbReference type="PROSITE" id="PS00344">
    <property type="entry name" value="GATA_ZN_FINGER_1"/>
    <property type="match status" value="1"/>
</dbReference>
<dbReference type="InterPro" id="IPR000679">
    <property type="entry name" value="Znf_GATA"/>
</dbReference>
<dbReference type="GO" id="GO:0005634">
    <property type="term" value="C:nucleus"/>
    <property type="evidence" value="ECO:0007669"/>
    <property type="project" value="UniProtKB-SubCell"/>
</dbReference>
<evidence type="ECO:0000259" key="10">
    <source>
        <dbReference type="PROSITE" id="PS50114"/>
    </source>
</evidence>
<feature type="compositionally biased region" description="Polar residues" evidence="9">
    <location>
        <begin position="437"/>
        <end position="448"/>
    </location>
</feature>
<dbReference type="AlphaFoldDB" id="S2JCA7"/>
<proteinExistence type="predicted"/>
<feature type="compositionally biased region" description="Low complexity" evidence="9">
    <location>
        <begin position="567"/>
        <end position="585"/>
    </location>
</feature>
<keyword evidence="12" id="KW-1185">Reference proteome</keyword>
<dbReference type="Gene3D" id="3.30.50.10">
    <property type="entry name" value="Erythroid Transcription Factor GATA-1, subunit A"/>
    <property type="match status" value="2"/>
</dbReference>
<feature type="compositionally biased region" description="Basic residues" evidence="9">
    <location>
        <begin position="387"/>
        <end position="398"/>
    </location>
</feature>
<dbReference type="VEuPathDB" id="FungiDB:HMPREF1544_05825"/>
<dbReference type="eggNOG" id="KOG1601">
    <property type="taxonomic scope" value="Eukaryota"/>
</dbReference>
<evidence type="ECO:0000313" key="11">
    <source>
        <dbReference type="EMBL" id="EPB87399.1"/>
    </source>
</evidence>
<feature type="region of interest" description="Disordered" evidence="9">
    <location>
        <begin position="365"/>
        <end position="457"/>
    </location>
</feature>
<dbReference type="InterPro" id="IPR039355">
    <property type="entry name" value="Transcription_factor_GATA"/>
</dbReference>
<dbReference type="Pfam" id="PF00320">
    <property type="entry name" value="GATA"/>
    <property type="match status" value="2"/>
</dbReference>
<feature type="compositionally biased region" description="Low complexity" evidence="9">
    <location>
        <begin position="419"/>
        <end position="436"/>
    </location>
</feature>
<evidence type="ECO:0000256" key="5">
    <source>
        <dbReference type="ARBA" id="ARBA00023015"/>
    </source>
</evidence>
<dbReference type="STRING" id="1220926.S2JCA7"/>
<dbReference type="Pfam" id="PF08550">
    <property type="entry name" value="GATA_AreA"/>
    <property type="match status" value="1"/>
</dbReference>
<keyword evidence="4" id="KW-0862">Zinc</keyword>
<dbReference type="InParanoid" id="S2JCA7"/>
<evidence type="ECO:0000256" key="4">
    <source>
        <dbReference type="ARBA" id="ARBA00022833"/>
    </source>
</evidence>
<evidence type="ECO:0000256" key="6">
    <source>
        <dbReference type="ARBA" id="ARBA00023163"/>
    </source>
</evidence>
<dbReference type="OMA" id="TIHRMQF"/>